<dbReference type="RefSeq" id="WP_245757721.1">
    <property type="nucleotide sequence ID" value="NZ_FNON01000014.1"/>
</dbReference>
<gene>
    <name evidence="2" type="ORF">SAMN05421504_11493</name>
</gene>
<reference evidence="2 3" key="1">
    <citation type="submission" date="2016-10" db="EMBL/GenBank/DDBJ databases">
        <authorList>
            <person name="de Groot N.N."/>
        </authorList>
    </citation>
    <scope>NUCLEOTIDE SEQUENCE [LARGE SCALE GENOMIC DNA]</scope>
    <source>
        <strain evidence="2 3">CPCC 202699</strain>
    </source>
</reference>
<feature type="chain" id="PRO_5011598611" evidence="1">
    <location>
        <begin position="26"/>
        <end position="718"/>
    </location>
</feature>
<protein>
    <submittedName>
        <fullName evidence="2">Uncharacterized protein</fullName>
    </submittedName>
</protein>
<sequence length="718" mass="76575">MRKQLSVLSVIIAGAAMCVAQPAVAQSDIPTSDTVLLVTGDRVVIHTAPDGTEFTEVRPVAERGIARSFVHLKLGGKSFEIPATALPYLGNGLDMKLFDVHALAKAERDGRVPVEGRASMDADAAKAFGTALAKQYAEDKARGSFGGQGLFAAGALRLPGAAEPKAKPASVMRTLTFAANGPDGKPANGTSVFLYNVDNADLLDYNEERGRFENGEVRFSVPEGHYSALAIHFTSDPENNETGDYVVAQPEFTVARDLTVRMDASKATSKVEWVTPRPSLLSNNGFFYRRAAKIGPGSSLGMDTSPGVPVWVSPSLKPVKIGELQSYAQTRLVSPPGPAYEYYLMKPTHGYIPQQRYVVTDKDFTTVKATYYSDYQTVGLRLRAPTFAFQKEGGGGPTQTIVLPARQTEYVSAAPDLRWFGFLAKYQESSGGYPNERGIVDERSHYYTAGQTVTEDWNKYPLHPTGAASLVAPDDSSVRTVPPALRKGDQLKVDIIPFGDNQLGHTGSGFFGEPRDTITGKYVLTQDGATIAEGGPGSSAGVTIDQAVDPKPSTFKLSLDASRTGPMYRLSTASHTEWTWKSQHVDGATLPGAFVCARGTQDRACAVEPLLTLGYSVGELTPSGFTFGGPQYVDLTVGHLQQAAASPITDVTAQFSLDDGATWADAATTGQGDGKFRAAFTASFPGFAGGFVTLRVTARDAAGGAITETITRAFQVVR</sequence>
<dbReference type="AlphaFoldDB" id="A0A1H3SLK6"/>
<dbReference type="STRING" id="589385.SAMN05421504_11493"/>
<evidence type="ECO:0000313" key="3">
    <source>
        <dbReference type="Proteomes" id="UP000199515"/>
    </source>
</evidence>
<accession>A0A1H3SLK6</accession>
<evidence type="ECO:0000313" key="2">
    <source>
        <dbReference type="EMBL" id="SDZ38558.1"/>
    </source>
</evidence>
<dbReference type="EMBL" id="FNON01000014">
    <property type="protein sequence ID" value="SDZ38558.1"/>
    <property type="molecule type" value="Genomic_DNA"/>
</dbReference>
<evidence type="ECO:0000256" key="1">
    <source>
        <dbReference type="SAM" id="SignalP"/>
    </source>
</evidence>
<name>A0A1H3SLK6_9PSEU</name>
<keyword evidence="3" id="KW-1185">Reference proteome</keyword>
<keyword evidence="1" id="KW-0732">Signal</keyword>
<organism evidence="2 3">
    <name type="scientific">Amycolatopsis xylanica</name>
    <dbReference type="NCBI Taxonomy" id="589385"/>
    <lineage>
        <taxon>Bacteria</taxon>
        <taxon>Bacillati</taxon>
        <taxon>Actinomycetota</taxon>
        <taxon>Actinomycetes</taxon>
        <taxon>Pseudonocardiales</taxon>
        <taxon>Pseudonocardiaceae</taxon>
        <taxon>Amycolatopsis</taxon>
    </lineage>
</organism>
<feature type="signal peptide" evidence="1">
    <location>
        <begin position="1"/>
        <end position="25"/>
    </location>
</feature>
<proteinExistence type="predicted"/>
<dbReference type="Proteomes" id="UP000199515">
    <property type="component" value="Unassembled WGS sequence"/>
</dbReference>